<dbReference type="OrthoDB" id="516405at2"/>
<protein>
    <submittedName>
        <fullName evidence="2">Uncharacterized protein</fullName>
    </submittedName>
</protein>
<feature type="region of interest" description="Disordered" evidence="1">
    <location>
        <begin position="1"/>
        <end position="28"/>
    </location>
</feature>
<sequence length="72" mass="7988">MKQSIIKISTPAPKVQAQPGLPEADQTSLPEELPIEPESIDMYQAVSRSYTVSSGGWKPSDILREIRLDSFE</sequence>
<reference evidence="2" key="1">
    <citation type="journal article" date="2015" name="Genome Announc.">
        <title>Draft Genome Sequence of Tolypothrix boutellei Strain VB521301.</title>
        <authorList>
            <person name="Chandrababunaidu M.M."/>
            <person name="Singh D."/>
            <person name="Sen D."/>
            <person name="Bhan S."/>
            <person name="Das S."/>
            <person name="Gupta A."/>
            <person name="Adhikary S.P."/>
            <person name="Tripathy S."/>
        </authorList>
    </citation>
    <scope>NUCLEOTIDE SEQUENCE</scope>
    <source>
        <strain evidence="2">VB521301</strain>
    </source>
</reference>
<dbReference type="EMBL" id="JHEG02000053">
    <property type="protein sequence ID" value="KIE09913.1"/>
    <property type="molecule type" value="Genomic_DNA"/>
</dbReference>
<organism evidence="2">
    <name type="scientific">Tolypothrix bouteillei VB521301</name>
    <dbReference type="NCBI Taxonomy" id="1479485"/>
    <lineage>
        <taxon>Bacteria</taxon>
        <taxon>Bacillati</taxon>
        <taxon>Cyanobacteriota</taxon>
        <taxon>Cyanophyceae</taxon>
        <taxon>Nostocales</taxon>
        <taxon>Tolypothrichaceae</taxon>
        <taxon>Tolypothrix</taxon>
    </lineage>
</organism>
<name>A0A0C1R233_9CYAN</name>
<accession>A0A0C1R233</accession>
<proteinExistence type="predicted"/>
<dbReference type="AlphaFoldDB" id="A0A0C1R233"/>
<comment type="caution">
    <text evidence="2">The sequence shown here is derived from an EMBL/GenBank/DDBJ whole genome shotgun (WGS) entry which is preliminary data.</text>
</comment>
<evidence type="ECO:0000256" key="1">
    <source>
        <dbReference type="SAM" id="MobiDB-lite"/>
    </source>
</evidence>
<evidence type="ECO:0000313" key="2">
    <source>
        <dbReference type="EMBL" id="KIE09913.1"/>
    </source>
</evidence>
<gene>
    <name evidence="2" type="ORF">DA73_0224610</name>
</gene>